<feature type="repeat" description="ANK" evidence="3">
    <location>
        <begin position="340"/>
        <end position="372"/>
    </location>
</feature>
<feature type="repeat" description="ANK" evidence="3">
    <location>
        <begin position="302"/>
        <end position="334"/>
    </location>
</feature>
<dbReference type="RefSeq" id="XP_067488081.1">
    <property type="nucleotide sequence ID" value="XM_067636468.1"/>
</dbReference>
<dbReference type="PROSITE" id="PS50297">
    <property type="entry name" value="ANK_REP_REGION"/>
    <property type="match status" value="4"/>
</dbReference>
<organism evidence="5 6">
    <name type="scientific">Arthrobotrys flagrans</name>
    <name type="common">Nematode-trapping fungus</name>
    <name type="synonym">Trichothecium flagrans</name>
    <dbReference type="NCBI Taxonomy" id="97331"/>
    <lineage>
        <taxon>Eukaryota</taxon>
        <taxon>Fungi</taxon>
        <taxon>Dikarya</taxon>
        <taxon>Ascomycota</taxon>
        <taxon>Pezizomycotina</taxon>
        <taxon>Orbiliomycetes</taxon>
        <taxon>Orbiliales</taxon>
        <taxon>Orbiliaceae</taxon>
        <taxon>Arthrobotrys</taxon>
    </lineage>
</organism>
<dbReference type="InterPro" id="IPR036770">
    <property type="entry name" value="Ankyrin_rpt-contain_sf"/>
</dbReference>
<dbReference type="VEuPathDB" id="FungiDB:DFL_006960"/>
<dbReference type="Pfam" id="PF00023">
    <property type="entry name" value="Ank"/>
    <property type="match status" value="1"/>
</dbReference>
<dbReference type="PANTHER" id="PTHR24126:SF14">
    <property type="entry name" value="ANK_REP_REGION DOMAIN-CONTAINING PROTEIN"/>
    <property type="match status" value="1"/>
</dbReference>
<keyword evidence="6" id="KW-1185">Reference proteome</keyword>
<dbReference type="InterPro" id="IPR002110">
    <property type="entry name" value="Ankyrin_rpt"/>
</dbReference>
<dbReference type="AlphaFoldDB" id="A0A436ZUA1"/>
<dbReference type="Proteomes" id="UP000283090">
    <property type="component" value="Unassembled WGS sequence"/>
</dbReference>
<evidence type="ECO:0000313" key="6">
    <source>
        <dbReference type="Proteomes" id="UP000283090"/>
    </source>
</evidence>
<dbReference type="OrthoDB" id="20872at2759"/>
<gene>
    <name evidence="5" type="ORF">DFL_006960</name>
</gene>
<dbReference type="SMART" id="SM00248">
    <property type="entry name" value="ANK"/>
    <property type="match status" value="7"/>
</dbReference>
<dbReference type="PROSITE" id="PS50088">
    <property type="entry name" value="ANK_REPEAT"/>
    <property type="match status" value="4"/>
</dbReference>
<dbReference type="PANTHER" id="PTHR24126">
    <property type="entry name" value="ANKYRIN REPEAT, PH AND SEC7 DOMAIN CONTAINING PROTEIN SECG-RELATED"/>
    <property type="match status" value="1"/>
</dbReference>
<proteinExistence type="predicted"/>
<evidence type="ECO:0000256" key="1">
    <source>
        <dbReference type="ARBA" id="ARBA00022737"/>
    </source>
</evidence>
<dbReference type="Pfam" id="PF13637">
    <property type="entry name" value="Ank_4"/>
    <property type="match status" value="1"/>
</dbReference>
<protein>
    <submittedName>
        <fullName evidence="5">Uncharacterized protein</fullName>
    </submittedName>
</protein>
<dbReference type="EMBL" id="SAEB01000009">
    <property type="protein sequence ID" value="RVD82537.1"/>
    <property type="molecule type" value="Genomic_DNA"/>
</dbReference>
<name>A0A436ZUA1_ARTFL</name>
<evidence type="ECO:0000256" key="3">
    <source>
        <dbReference type="PROSITE-ProRule" id="PRU00023"/>
    </source>
</evidence>
<keyword evidence="2 3" id="KW-0040">ANK repeat</keyword>
<reference evidence="5 6" key="1">
    <citation type="submission" date="2019-01" db="EMBL/GenBank/DDBJ databases">
        <title>Intercellular communication is required for trap formation in the nematode-trapping fungus Duddingtonia flagrans.</title>
        <authorList>
            <person name="Youssar L."/>
            <person name="Wernet V."/>
            <person name="Hensel N."/>
            <person name="Hildebrandt H.-G."/>
            <person name="Fischer R."/>
        </authorList>
    </citation>
    <scope>NUCLEOTIDE SEQUENCE [LARGE SCALE GENOMIC DNA]</scope>
    <source>
        <strain evidence="5 6">CBS H-5679</strain>
    </source>
</reference>
<evidence type="ECO:0000313" key="5">
    <source>
        <dbReference type="EMBL" id="RVD82537.1"/>
    </source>
</evidence>
<evidence type="ECO:0000256" key="2">
    <source>
        <dbReference type="ARBA" id="ARBA00023043"/>
    </source>
</evidence>
<dbReference type="PRINTS" id="PR01415">
    <property type="entry name" value="ANKYRIN"/>
</dbReference>
<comment type="caution">
    <text evidence="5">The sequence shown here is derived from an EMBL/GenBank/DDBJ whole genome shotgun (WGS) entry which is preliminary data.</text>
</comment>
<sequence length="410" mass="45814">MLDEYLRKNEFLDYSAKHWTTHFHESKTGLDQTAPEFRANEPETQSILRLCDANSKRCLTWFRIYWTTMTKDFPGTFTTMMIASYFGLTATVIRLLEIDIDQDIDLDSKDDVYERSAQSSIYCLSGHHGITELVSKKGIKLNLYLEEDKLTALLFSATSMGHETAVSLVLKAGKVDPDSKDEKEQTPLSHAAKNCHEDHTGRTPLSYAAENGYEAIVKLLLETKKVDLDSMTDDGRTPLINATMHGHKAIVELLLETGKVDVNRADNYNMTSLFYAAKYGRGAVIRALSKTGKVDVNSSSSEGRTPLSYAVRGNHAAAVQVLLDVGADPNLEMNPVSLGLDRLPLAQAVWDGHIEIVKLLLENGAQPDLKDNRGNILLLWALSHSRTLVPEIYKLLKSYRTRMPNPEQVV</sequence>
<evidence type="ECO:0000256" key="4">
    <source>
        <dbReference type="SAM" id="MobiDB-lite"/>
    </source>
</evidence>
<dbReference type="STRING" id="97331.A0A436ZUA1"/>
<dbReference type="GeneID" id="93589271"/>
<dbReference type="SUPFAM" id="SSF48403">
    <property type="entry name" value="Ankyrin repeat"/>
    <property type="match status" value="2"/>
</dbReference>
<feature type="repeat" description="ANK" evidence="3">
    <location>
        <begin position="200"/>
        <end position="222"/>
    </location>
</feature>
<accession>A0A436ZUA1</accession>
<feature type="compositionally biased region" description="Basic and acidic residues" evidence="4">
    <location>
        <begin position="176"/>
        <end position="185"/>
    </location>
</feature>
<feature type="repeat" description="ANK" evidence="3">
    <location>
        <begin position="234"/>
        <end position="258"/>
    </location>
</feature>
<dbReference type="Pfam" id="PF12796">
    <property type="entry name" value="Ank_2"/>
    <property type="match status" value="1"/>
</dbReference>
<dbReference type="Gene3D" id="1.25.40.20">
    <property type="entry name" value="Ankyrin repeat-containing domain"/>
    <property type="match status" value="3"/>
</dbReference>
<keyword evidence="1" id="KW-0677">Repeat</keyword>
<feature type="region of interest" description="Disordered" evidence="4">
    <location>
        <begin position="176"/>
        <end position="203"/>
    </location>
</feature>